<evidence type="ECO:0000313" key="4">
    <source>
        <dbReference type="WBParaSite" id="ASIM_0000959101-mRNA-1"/>
    </source>
</evidence>
<evidence type="ECO:0000256" key="1">
    <source>
        <dbReference type="SAM" id="MobiDB-lite"/>
    </source>
</evidence>
<dbReference type="EMBL" id="UYRR01028182">
    <property type="protein sequence ID" value="VDK38690.1"/>
    <property type="molecule type" value="Genomic_DNA"/>
</dbReference>
<protein>
    <submittedName>
        <fullName evidence="2 4">Uncharacterized protein</fullName>
    </submittedName>
</protein>
<evidence type="ECO:0000313" key="3">
    <source>
        <dbReference type="Proteomes" id="UP000267096"/>
    </source>
</evidence>
<reference evidence="4" key="1">
    <citation type="submission" date="2017-02" db="UniProtKB">
        <authorList>
            <consortium name="WormBaseParasite"/>
        </authorList>
    </citation>
    <scope>IDENTIFICATION</scope>
</reference>
<name>A0A0M3JPJ4_ANISI</name>
<proteinExistence type="predicted"/>
<feature type="region of interest" description="Disordered" evidence="1">
    <location>
        <begin position="1"/>
        <end position="33"/>
    </location>
</feature>
<evidence type="ECO:0000313" key="2">
    <source>
        <dbReference type="EMBL" id="VDK38690.1"/>
    </source>
</evidence>
<keyword evidence="3" id="KW-1185">Reference proteome</keyword>
<sequence length="33" mass="3556">MKSSGRESVESETESISSAPEDQHSANIFENTA</sequence>
<accession>A0A0M3JPJ4</accession>
<dbReference type="AlphaFoldDB" id="A0A0M3JPJ4"/>
<dbReference type="Proteomes" id="UP000267096">
    <property type="component" value="Unassembled WGS sequence"/>
</dbReference>
<organism evidence="4">
    <name type="scientific">Anisakis simplex</name>
    <name type="common">Herring worm</name>
    <dbReference type="NCBI Taxonomy" id="6269"/>
    <lineage>
        <taxon>Eukaryota</taxon>
        <taxon>Metazoa</taxon>
        <taxon>Ecdysozoa</taxon>
        <taxon>Nematoda</taxon>
        <taxon>Chromadorea</taxon>
        <taxon>Rhabditida</taxon>
        <taxon>Spirurina</taxon>
        <taxon>Ascaridomorpha</taxon>
        <taxon>Ascaridoidea</taxon>
        <taxon>Anisakidae</taxon>
        <taxon>Anisakis</taxon>
        <taxon>Anisakis simplex complex</taxon>
    </lineage>
</organism>
<reference evidence="2 3" key="2">
    <citation type="submission" date="2018-11" db="EMBL/GenBank/DDBJ databases">
        <authorList>
            <consortium name="Pathogen Informatics"/>
        </authorList>
    </citation>
    <scope>NUCLEOTIDE SEQUENCE [LARGE SCALE GENOMIC DNA]</scope>
</reference>
<dbReference type="WBParaSite" id="ASIM_0000959101-mRNA-1">
    <property type="protein sequence ID" value="ASIM_0000959101-mRNA-1"/>
    <property type="gene ID" value="ASIM_0000959101"/>
</dbReference>
<gene>
    <name evidence="2" type="ORF">ASIM_LOCUS9333</name>
</gene>